<protein>
    <submittedName>
        <fullName evidence="2">Uncharacterized protein</fullName>
    </submittedName>
</protein>
<evidence type="ECO:0000256" key="1">
    <source>
        <dbReference type="SAM" id="Phobius"/>
    </source>
</evidence>
<feature type="transmembrane region" description="Helical" evidence="1">
    <location>
        <begin position="91"/>
        <end position="109"/>
    </location>
</feature>
<proteinExistence type="predicted"/>
<name>A0A9X1XH54_9VIBR</name>
<organism evidence="2 3">
    <name type="scientific">Vibrio amylolyticus</name>
    <dbReference type="NCBI Taxonomy" id="2847292"/>
    <lineage>
        <taxon>Bacteria</taxon>
        <taxon>Pseudomonadati</taxon>
        <taxon>Pseudomonadota</taxon>
        <taxon>Gammaproteobacteria</taxon>
        <taxon>Vibrionales</taxon>
        <taxon>Vibrionaceae</taxon>
        <taxon>Vibrio</taxon>
    </lineage>
</organism>
<dbReference type="Proteomes" id="UP001139559">
    <property type="component" value="Unassembled WGS sequence"/>
</dbReference>
<keyword evidence="1" id="KW-0812">Transmembrane</keyword>
<reference evidence="2" key="1">
    <citation type="submission" date="2021-11" db="EMBL/GenBank/DDBJ databases">
        <title>Vibrio ZSDE26 sp. nov. and Vibrio ZSDZ34 sp. nov., isolated from coastal seawater in Qingdao.</title>
        <authorList>
            <person name="Zhang P."/>
        </authorList>
    </citation>
    <scope>NUCLEOTIDE SEQUENCE</scope>
    <source>
        <strain evidence="2">ZSDE26</strain>
    </source>
</reference>
<evidence type="ECO:0000313" key="2">
    <source>
        <dbReference type="EMBL" id="MCK6262741.1"/>
    </source>
</evidence>
<gene>
    <name evidence="2" type="ORF">KP803_05570</name>
</gene>
<feature type="transmembrane region" description="Helical" evidence="1">
    <location>
        <begin position="218"/>
        <end position="236"/>
    </location>
</feature>
<keyword evidence="1" id="KW-1133">Transmembrane helix</keyword>
<keyword evidence="3" id="KW-1185">Reference proteome</keyword>
<dbReference type="EMBL" id="JAJHVV010000003">
    <property type="protein sequence ID" value="MCK6262741.1"/>
    <property type="molecule type" value="Genomic_DNA"/>
</dbReference>
<comment type="caution">
    <text evidence="2">The sequence shown here is derived from an EMBL/GenBank/DDBJ whole genome shotgun (WGS) entry which is preliminary data.</text>
</comment>
<feature type="transmembrane region" description="Helical" evidence="1">
    <location>
        <begin position="193"/>
        <end position="212"/>
    </location>
</feature>
<accession>A0A9X1XH54</accession>
<keyword evidence="1" id="KW-0472">Membrane</keyword>
<evidence type="ECO:0000313" key="3">
    <source>
        <dbReference type="Proteomes" id="UP001139559"/>
    </source>
</evidence>
<dbReference type="AlphaFoldDB" id="A0A9X1XH54"/>
<sequence>MFITLHFVVTTLLAIVCAQSMGLNQNEFSALALLIPALWVLPQKGIKGLFLVAGMLAYGLTLPHQSIALSVTQWILFPLLMVIFSRRSSKRVRYITASIVLTLQAGVMVSQAIGSLDGMPMITAIQMLSVCLTWWAAKHKSTSTKQSWWALGLIVPLWFAGFFHAILVAISITGIISSLESLSRLKKFNWSKLICWTVPTVGFAAIVVSPNIEVPHSVIVVWMCLLGTAWMTDYILRSIEKEQDTIGSK</sequence>
<feature type="transmembrane region" description="Helical" evidence="1">
    <location>
        <begin position="149"/>
        <end position="172"/>
    </location>
</feature>
<feature type="transmembrane region" description="Helical" evidence="1">
    <location>
        <begin position="28"/>
        <end position="46"/>
    </location>
</feature>
<dbReference type="RefSeq" id="WP_248007854.1">
    <property type="nucleotide sequence ID" value="NZ_JAJHVV010000003.1"/>
</dbReference>
<feature type="transmembrane region" description="Helical" evidence="1">
    <location>
        <begin position="67"/>
        <end position="85"/>
    </location>
</feature>